<protein>
    <recommendedName>
        <fullName evidence="1">PIN like domain-containing protein</fullName>
    </recommendedName>
</protein>
<sequence>MKSAFPGYFSNSTENLSQLWASGLIILDTNVLLNLYRYSDSTKTELLGIIKKLSDRIWIPNQVAKEFLSNRLTVIGEQSELYKSHLASLQEFKRPLESQKKHPFISEKLFNECDNIFEKLRLELEAGKNIHDDRINSDDIKDDLSAILEGKVGNGYNKETLEKIIMDGELRYGEKIPPGFKDIKKGGDSKLLNDRLLKYGDYIIWLQILEHSKNDKRSVIFVTGDVKEDWWLTFNGKTIAPHPLLVEEFSETVGLPFHMYPVDIFLERAGLHLKKKTSEDSLKEVREVQKHEGNAILDIAFGHAWPNEFGHAWPNEIDHAILQEVLDSDSMMASRADFYENYMAYAGNDDLETSKFNWKDPTGKITLQKEKSHKEKTLRKTIINLTAEKDELDAIHSSLINMSGGHRHLLPGGDSTPRIEKIRMLEKRVGEITKRIMRLRQELQDFRDGINESEL</sequence>
<reference evidence="2 3" key="1">
    <citation type="submission" date="2018-08" db="EMBL/GenBank/DDBJ databases">
        <title>Recombination of ecologically and evolutionarily significant loci maintains genetic cohesion in the Pseudomonas syringae species complex.</title>
        <authorList>
            <person name="Dillon M."/>
            <person name="Thakur S."/>
            <person name="Almeida R.N.D."/>
            <person name="Weir B.S."/>
            <person name="Guttman D.S."/>
        </authorList>
    </citation>
    <scope>NUCLEOTIDE SEQUENCE [LARGE SCALE GENOMIC DNA]</scope>
    <source>
        <strain evidence="2 3">ICMP 4092</strain>
    </source>
</reference>
<evidence type="ECO:0000313" key="3">
    <source>
        <dbReference type="Proteomes" id="UP000268056"/>
    </source>
</evidence>
<accession>A0A3M3YX43</accession>
<dbReference type="Proteomes" id="UP000268056">
    <property type="component" value="Unassembled WGS sequence"/>
</dbReference>
<dbReference type="InterPro" id="IPR041578">
    <property type="entry name" value="PIN_8"/>
</dbReference>
<evidence type="ECO:0000313" key="2">
    <source>
        <dbReference type="EMBL" id="RMO86244.1"/>
    </source>
</evidence>
<name>A0A3M3YX43_9PSED</name>
<gene>
    <name evidence="2" type="ORF">ALQ32_200095</name>
</gene>
<dbReference type="EMBL" id="RBQC01000098">
    <property type="protein sequence ID" value="RMO86244.1"/>
    <property type="molecule type" value="Genomic_DNA"/>
</dbReference>
<comment type="caution">
    <text evidence="2">The sequence shown here is derived from an EMBL/GenBank/DDBJ whole genome shotgun (WGS) entry which is preliminary data.</text>
</comment>
<dbReference type="Pfam" id="PF18476">
    <property type="entry name" value="PIN_8"/>
    <property type="match status" value="1"/>
</dbReference>
<dbReference type="AlphaFoldDB" id="A0A3M3YX43"/>
<evidence type="ECO:0000259" key="1">
    <source>
        <dbReference type="Pfam" id="PF18476"/>
    </source>
</evidence>
<feature type="domain" description="PIN like" evidence="1">
    <location>
        <begin position="24"/>
        <end position="243"/>
    </location>
</feature>
<proteinExistence type="predicted"/>
<organism evidence="2 3">
    <name type="scientific">Pseudomonas syringae pv. tagetis</name>
    <dbReference type="NCBI Taxonomy" id="129140"/>
    <lineage>
        <taxon>Bacteria</taxon>
        <taxon>Pseudomonadati</taxon>
        <taxon>Pseudomonadota</taxon>
        <taxon>Gammaproteobacteria</taxon>
        <taxon>Pseudomonadales</taxon>
        <taxon>Pseudomonadaceae</taxon>
        <taxon>Pseudomonas</taxon>
    </lineage>
</organism>